<evidence type="ECO:0000256" key="1">
    <source>
        <dbReference type="ARBA" id="ARBA00004651"/>
    </source>
</evidence>
<gene>
    <name evidence="9" type="ORF">EDD66_101449</name>
</gene>
<dbReference type="Pfam" id="PF00528">
    <property type="entry name" value="BPD_transp_1"/>
    <property type="match status" value="1"/>
</dbReference>
<feature type="transmembrane region" description="Helical" evidence="7">
    <location>
        <begin position="272"/>
        <end position="294"/>
    </location>
</feature>
<sequence>MDETREKKMTIKRTSKYKSDIAGWLIILPSIILFAFFVWEPLIESIRLSLYSAKGMQTIEFVGFDNYAKIFNHPDFAAALRNTFIYIVWSLVIGFFVPIFLGVLLTETVHLKGFFRFGIYFPNIMPGIATVMMWGYFFRPGPTGVLNILLEKIGIEPQVWLTNPSWTIPLIILTMTWKGAGSTALIYMANISGINPELYEAATIDGASILKRVRHITMPSIFSLGKTLLILQVIAVFQILYEPLIMTNGGPNNASISIMQLVYNYAFRDFNYPMAAALSVMICLVLVVLSGTYFKITKEKEY</sequence>
<keyword evidence="6 7" id="KW-0472">Membrane</keyword>
<dbReference type="Proteomes" id="UP000273083">
    <property type="component" value="Unassembled WGS sequence"/>
</dbReference>
<feature type="transmembrane region" description="Helical" evidence="7">
    <location>
        <begin position="21"/>
        <end position="39"/>
    </location>
</feature>
<dbReference type="SUPFAM" id="SSF161098">
    <property type="entry name" value="MetI-like"/>
    <property type="match status" value="1"/>
</dbReference>
<dbReference type="RefSeq" id="WP_123607917.1">
    <property type="nucleotide sequence ID" value="NZ_RJVG01000001.1"/>
</dbReference>
<dbReference type="PROSITE" id="PS50928">
    <property type="entry name" value="ABC_TM1"/>
    <property type="match status" value="1"/>
</dbReference>
<keyword evidence="4 7" id="KW-0812">Transmembrane</keyword>
<dbReference type="CDD" id="cd06261">
    <property type="entry name" value="TM_PBP2"/>
    <property type="match status" value="1"/>
</dbReference>
<reference evidence="9 10" key="1">
    <citation type="submission" date="2018-11" db="EMBL/GenBank/DDBJ databases">
        <title>Genomic Encyclopedia of Type Strains, Phase IV (KMG-IV): sequencing the most valuable type-strain genomes for metagenomic binning, comparative biology and taxonomic classification.</title>
        <authorList>
            <person name="Goeker M."/>
        </authorList>
    </citation>
    <scope>NUCLEOTIDE SEQUENCE [LARGE SCALE GENOMIC DNA]</scope>
    <source>
        <strain evidence="9 10">DSM 26537</strain>
    </source>
</reference>
<dbReference type="GO" id="GO:0055085">
    <property type="term" value="P:transmembrane transport"/>
    <property type="evidence" value="ECO:0007669"/>
    <property type="project" value="InterPro"/>
</dbReference>
<feature type="transmembrane region" description="Helical" evidence="7">
    <location>
        <begin position="84"/>
        <end position="105"/>
    </location>
</feature>
<dbReference type="InterPro" id="IPR051393">
    <property type="entry name" value="ABC_transporter_permease"/>
</dbReference>
<dbReference type="OrthoDB" id="9779462at2"/>
<evidence type="ECO:0000256" key="4">
    <source>
        <dbReference type="ARBA" id="ARBA00022692"/>
    </source>
</evidence>
<dbReference type="Gene3D" id="1.10.3720.10">
    <property type="entry name" value="MetI-like"/>
    <property type="match status" value="1"/>
</dbReference>
<evidence type="ECO:0000256" key="2">
    <source>
        <dbReference type="ARBA" id="ARBA00022448"/>
    </source>
</evidence>
<keyword evidence="5 7" id="KW-1133">Transmembrane helix</keyword>
<dbReference type="PANTHER" id="PTHR30193:SF41">
    <property type="entry name" value="DIACETYLCHITOBIOSE UPTAKE SYSTEM PERMEASE PROTEIN NGCF"/>
    <property type="match status" value="1"/>
</dbReference>
<feature type="transmembrane region" description="Helical" evidence="7">
    <location>
        <begin position="117"/>
        <end position="137"/>
    </location>
</feature>
<evidence type="ECO:0000313" key="9">
    <source>
        <dbReference type="EMBL" id="ROR31830.1"/>
    </source>
</evidence>
<feature type="transmembrane region" description="Helical" evidence="7">
    <location>
        <begin position="166"/>
        <end position="189"/>
    </location>
</feature>
<evidence type="ECO:0000256" key="6">
    <source>
        <dbReference type="ARBA" id="ARBA00023136"/>
    </source>
</evidence>
<comment type="subcellular location">
    <subcellularLocation>
        <location evidence="1 7">Cell membrane</location>
        <topology evidence="1 7">Multi-pass membrane protein</topology>
    </subcellularLocation>
</comment>
<evidence type="ECO:0000259" key="8">
    <source>
        <dbReference type="PROSITE" id="PS50928"/>
    </source>
</evidence>
<keyword evidence="10" id="KW-1185">Reference proteome</keyword>
<dbReference type="EMBL" id="RJVG01000001">
    <property type="protein sequence ID" value="ROR31830.1"/>
    <property type="molecule type" value="Genomic_DNA"/>
</dbReference>
<protein>
    <submittedName>
        <fullName evidence="9">Multiple sugar transport system permease protein</fullName>
    </submittedName>
</protein>
<feature type="transmembrane region" description="Helical" evidence="7">
    <location>
        <begin position="221"/>
        <end position="241"/>
    </location>
</feature>
<dbReference type="AlphaFoldDB" id="A0A3N1XZ06"/>
<comment type="caution">
    <text evidence="9">The sequence shown here is derived from an EMBL/GenBank/DDBJ whole genome shotgun (WGS) entry which is preliminary data.</text>
</comment>
<keyword evidence="2 7" id="KW-0813">Transport</keyword>
<evidence type="ECO:0000313" key="10">
    <source>
        <dbReference type="Proteomes" id="UP000273083"/>
    </source>
</evidence>
<dbReference type="InterPro" id="IPR035906">
    <property type="entry name" value="MetI-like_sf"/>
</dbReference>
<comment type="similarity">
    <text evidence="7">Belongs to the binding-protein-dependent transport system permease family.</text>
</comment>
<dbReference type="InterPro" id="IPR000515">
    <property type="entry name" value="MetI-like"/>
</dbReference>
<keyword evidence="3" id="KW-1003">Cell membrane</keyword>
<name>A0A3N1XZ06_9FIRM</name>
<evidence type="ECO:0000256" key="3">
    <source>
        <dbReference type="ARBA" id="ARBA00022475"/>
    </source>
</evidence>
<organism evidence="9 10">
    <name type="scientific">Mobilisporobacter senegalensis</name>
    <dbReference type="NCBI Taxonomy" id="1329262"/>
    <lineage>
        <taxon>Bacteria</taxon>
        <taxon>Bacillati</taxon>
        <taxon>Bacillota</taxon>
        <taxon>Clostridia</taxon>
        <taxon>Lachnospirales</taxon>
        <taxon>Lachnospiraceae</taxon>
        <taxon>Mobilisporobacter</taxon>
    </lineage>
</organism>
<proteinExistence type="inferred from homology"/>
<keyword evidence="9" id="KW-0762">Sugar transport</keyword>
<dbReference type="PANTHER" id="PTHR30193">
    <property type="entry name" value="ABC TRANSPORTER PERMEASE PROTEIN"/>
    <property type="match status" value="1"/>
</dbReference>
<accession>A0A3N1XZ06</accession>
<evidence type="ECO:0000256" key="7">
    <source>
        <dbReference type="RuleBase" id="RU363032"/>
    </source>
</evidence>
<feature type="domain" description="ABC transmembrane type-1" evidence="8">
    <location>
        <begin position="80"/>
        <end position="293"/>
    </location>
</feature>
<dbReference type="GO" id="GO:0005886">
    <property type="term" value="C:plasma membrane"/>
    <property type="evidence" value="ECO:0007669"/>
    <property type="project" value="UniProtKB-SubCell"/>
</dbReference>
<evidence type="ECO:0000256" key="5">
    <source>
        <dbReference type="ARBA" id="ARBA00022989"/>
    </source>
</evidence>